<dbReference type="RefSeq" id="WP_032524606.1">
    <property type="nucleotide sequence ID" value="NZ_CP138934.1"/>
</dbReference>
<comment type="caution">
    <text evidence="2">The sequence shown here is derived from an EMBL/GenBank/DDBJ whole genome shotgun (WGS) entry which is preliminary data.</text>
</comment>
<dbReference type="EMBL" id="JNAH01000005">
    <property type="protein sequence ID" value="KGF87388.1"/>
    <property type="molecule type" value="Genomic_DNA"/>
</dbReference>
<evidence type="ECO:0000256" key="1">
    <source>
        <dbReference type="SAM" id="Phobius"/>
    </source>
</evidence>
<feature type="transmembrane region" description="Helical" evidence="1">
    <location>
        <begin position="12"/>
        <end position="33"/>
    </location>
</feature>
<reference evidence="3" key="1">
    <citation type="journal article" date="2014" name="Sci. Data">
        <title>Genomes of diverse isolates of the marine cyanobacterium Prochlorococcus.</title>
        <authorList>
            <person name="Biller S."/>
            <person name="Berube P."/>
            <person name="Thompson J."/>
            <person name="Kelly L."/>
            <person name="Roggensack S."/>
            <person name="Awad L."/>
            <person name="Roache-Johnson K."/>
            <person name="Ding H."/>
            <person name="Giovannoni S.J."/>
            <person name="Moore L.R."/>
            <person name="Chisholm S.W."/>
        </authorList>
    </citation>
    <scope>NUCLEOTIDE SEQUENCE [LARGE SCALE GENOMIC DNA]</scope>
    <source>
        <strain evidence="3">GP2</strain>
    </source>
</reference>
<keyword evidence="1" id="KW-0472">Membrane</keyword>
<dbReference type="OrthoDB" id="9792681at2"/>
<dbReference type="STRING" id="59925.EU91_1117"/>
<keyword evidence="1" id="KW-0812">Transmembrane</keyword>
<evidence type="ECO:0000313" key="3">
    <source>
        <dbReference type="Proteomes" id="UP000030598"/>
    </source>
</evidence>
<dbReference type="Pfam" id="PF02681">
    <property type="entry name" value="DUF212"/>
    <property type="match status" value="1"/>
</dbReference>
<dbReference type="PANTHER" id="PTHR31446">
    <property type="entry name" value="ACID PHOSPHATASE/VANADIUM-DEPENDENT HALOPEROXIDASE-RELATED PROTEIN"/>
    <property type="match status" value="1"/>
</dbReference>
<keyword evidence="1" id="KW-1133">Transmembrane helix</keyword>
<dbReference type="eggNOG" id="COG1963">
    <property type="taxonomic scope" value="Bacteria"/>
</dbReference>
<feature type="transmembrane region" description="Helical" evidence="1">
    <location>
        <begin position="68"/>
        <end position="87"/>
    </location>
</feature>
<dbReference type="Proteomes" id="UP000030598">
    <property type="component" value="Unassembled WGS sequence"/>
</dbReference>
<accession>A0A0A1ZGK5</accession>
<evidence type="ECO:0000313" key="2">
    <source>
        <dbReference type="EMBL" id="KGF87388.1"/>
    </source>
</evidence>
<proteinExistence type="predicted"/>
<sequence length="159" mass="17242">MSEFFSFFNNSVLFWSLLSCLVAQFFKILFNFFSTGEIRFGIMLETGGMPSSHSALITGAASGIGYELGFDSSIFALSVAVALIVMYDASGVRKSAGIQAAEINKLSKKLDPQSELLLKETLGHTKTEVMVGSFLGPLITLPGMFFLGSPLKIFDFIVN</sequence>
<feature type="transmembrane region" description="Helical" evidence="1">
    <location>
        <begin position="129"/>
        <end position="147"/>
    </location>
</feature>
<dbReference type="PANTHER" id="PTHR31446:SF29">
    <property type="entry name" value="ACID PHOSPHATASE_VANADIUM-DEPENDENT HALOPEROXIDASE-RELATED PROTEIN"/>
    <property type="match status" value="1"/>
</dbReference>
<dbReference type="AlphaFoldDB" id="A0A0A1ZGK5"/>
<dbReference type="InterPro" id="IPR003832">
    <property type="entry name" value="DUF212"/>
</dbReference>
<organism evidence="2 3">
    <name type="scientific">Prochlorococcus marinus str. GP2</name>
    <dbReference type="NCBI Taxonomy" id="59925"/>
    <lineage>
        <taxon>Bacteria</taxon>
        <taxon>Bacillati</taxon>
        <taxon>Cyanobacteriota</taxon>
        <taxon>Cyanophyceae</taxon>
        <taxon>Synechococcales</taxon>
        <taxon>Prochlorococcaceae</taxon>
        <taxon>Prochlorococcus</taxon>
    </lineage>
</organism>
<name>A0A0A1ZGK5_PROMR</name>
<gene>
    <name evidence="2" type="ORF">EU91_1117</name>
</gene>
<protein>
    <recommendedName>
        <fullName evidence="4">Divergent PAP2 family protein</fullName>
    </recommendedName>
</protein>
<evidence type="ECO:0008006" key="4">
    <source>
        <dbReference type="Google" id="ProtNLM"/>
    </source>
</evidence>